<organism evidence="2 3">
    <name type="scientific">Streptomyces turgidiscabies (strain Car8)</name>
    <dbReference type="NCBI Taxonomy" id="698760"/>
    <lineage>
        <taxon>Bacteria</taxon>
        <taxon>Bacillati</taxon>
        <taxon>Actinomycetota</taxon>
        <taxon>Actinomycetes</taxon>
        <taxon>Kitasatosporales</taxon>
        <taxon>Streptomycetaceae</taxon>
        <taxon>Streptomyces</taxon>
    </lineage>
</organism>
<reference evidence="2 3" key="1">
    <citation type="journal article" date="2011" name="Plasmid">
        <title>Streptomyces turgidiscabies Car8 contains a modular pathogenicity island that shares virulence genes with other actinobacterial plant pathogens.</title>
        <authorList>
            <person name="Huguet-Tapia J.C."/>
            <person name="Badger J.H."/>
            <person name="Loria R."/>
            <person name="Pettis G.S."/>
        </authorList>
    </citation>
    <scope>NUCLEOTIDE SEQUENCE [LARGE SCALE GENOMIC DNA]</scope>
    <source>
        <strain evidence="2 3">Car8</strain>
    </source>
</reference>
<comment type="caution">
    <text evidence="2">The sequence shown here is derived from an EMBL/GenBank/DDBJ whole genome shotgun (WGS) entry which is preliminary data.</text>
</comment>
<feature type="region of interest" description="Disordered" evidence="1">
    <location>
        <begin position="1"/>
        <end position="128"/>
    </location>
</feature>
<dbReference type="Proteomes" id="UP000010931">
    <property type="component" value="Unassembled WGS sequence"/>
</dbReference>
<evidence type="ECO:0000313" key="3">
    <source>
        <dbReference type="Proteomes" id="UP000010931"/>
    </source>
</evidence>
<sequence length="128" mass="13330">MAVRIPPGGACGGAGSSAEPGRGWRSRSRGGHGGARPPAGVPLFRPPGDAQENSSPRSEKTRARAPGRRHPPAAFGGTHTSRTPPRTPVAVPRTRLHRDANPLLRAMPARPTARASPPLANRPQQGLV</sequence>
<accession>L7FEH2</accession>
<dbReference type="PATRIC" id="fig|698760.3.peg.1536"/>
<keyword evidence="3" id="KW-1185">Reference proteome</keyword>
<dbReference type="AlphaFoldDB" id="L7FEH2"/>
<dbReference type="EMBL" id="AEJB01000123">
    <property type="protein sequence ID" value="ELP69793.1"/>
    <property type="molecule type" value="Genomic_DNA"/>
</dbReference>
<proteinExistence type="predicted"/>
<name>L7FEH2_STRT8</name>
<gene>
    <name evidence="2" type="ORF">STRTUCAR8_00873</name>
</gene>
<evidence type="ECO:0000256" key="1">
    <source>
        <dbReference type="SAM" id="MobiDB-lite"/>
    </source>
</evidence>
<protein>
    <submittedName>
        <fullName evidence="2">Uncharacterized protein</fullName>
    </submittedName>
</protein>
<evidence type="ECO:0000313" key="2">
    <source>
        <dbReference type="EMBL" id="ELP69793.1"/>
    </source>
</evidence>
<feature type="compositionally biased region" description="Low complexity" evidence="1">
    <location>
        <begin position="72"/>
        <end position="93"/>
    </location>
</feature>